<evidence type="ECO:0000256" key="2">
    <source>
        <dbReference type="ARBA" id="ARBA00023002"/>
    </source>
</evidence>
<dbReference type="GO" id="GO:0019632">
    <property type="term" value="P:shikimate metabolic process"/>
    <property type="evidence" value="ECO:0007669"/>
    <property type="project" value="TreeGrafter"/>
</dbReference>
<keyword evidence="3" id="KW-0028">Amino-acid biosynthesis</keyword>
<evidence type="ECO:0000256" key="3">
    <source>
        <dbReference type="ARBA" id="ARBA00023141"/>
    </source>
</evidence>
<dbReference type="Pfam" id="PF18317">
    <property type="entry name" value="SDH_C"/>
    <property type="match status" value="1"/>
</dbReference>
<dbReference type="InterPro" id="IPR013708">
    <property type="entry name" value="Shikimate_DH-bd_N"/>
</dbReference>
<name>A0A401IYX9_SPHXE</name>
<evidence type="ECO:0000313" key="6">
    <source>
        <dbReference type="EMBL" id="GBH29582.1"/>
    </source>
</evidence>
<evidence type="ECO:0000259" key="5">
    <source>
        <dbReference type="Pfam" id="PF18317"/>
    </source>
</evidence>
<comment type="pathway">
    <text evidence="1">Metabolic intermediate biosynthesis; chorismate biosynthesis; chorismate from D-erythrose 4-phosphate and phosphoenolpyruvate: step 4/7.</text>
</comment>
<evidence type="ECO:0000313" key="7">
    <source>
        <dbReference type="Proteomes" id="UP000290975"/>
    </source>
</evidence>
<feature type="domain" description="SDH C-terminal" evidence="5">
    <location>
        <begin position="251"/>
        <end position="280"/>
    </location>
</feature>
<dbReference type="GO" id="GO:0004764">
    <property type="term" value="F:shikimate 3-dehydrogenase (NADP+) activity"/>
    <property type="evidence" value="ECO:0007669"/>
    <property type="project" value="InterPro"/>
</dbReference>
<dbReference type="CDD" id="cd01065">
    <property type="entry name" value="NAD_bind_Shikimate_DH"/>
    <property type="match status" value="1"/>
</dbReference>
<accession>A0A401IYX9</accession>
<evidence type="ECO:0000256" key="1">
    <source>
        <dbReference type="ARBA" id="ARBA00004871"/>
    </source>
</evidence>
<gene>
    <name evidence="6" type="ORF">MBESOW_P0836</name>
</gene>
<dbReference type="SUPFAM" id="SSF53223">
    <property type="entry name" value="Aminoacid dehydrogenase-like, N-terminal domain"/>
    <property type="match status" value="1"/>
</dbReference>
<sequence>MMPSTSRIKVGLLGRGITASASPAIHETEAGCLGLTLTYELFDFDVLGLADDALADMVSQLIGRGFSGVNITHPFKQAVIPLLDAVDPTAASLGAVNCVTFHEGRTSGSNTDWIGFQFMLDVALPQEKREIVAQIGSGGAGSATAFALLHSGTRELRIHDTSSVRIEALSNRLQSAFPDARLIACATPAAAIDGACGVVQSTPVGMARHPGMPFDPALLTADQWLADVIYFPRETELLKAARRRGLATADGAPMVVGQAAEAFLRFTGVEPDRDRMLAALNAGHAQDQRGAV</sequence>
<dbReference type="SUPFAM" id="SSF51735">
    <property type="entry name" value="NAD(P)-binding Rossmann-fold domains"/>
    <property type="match status" value="1"/>
</dbReference>
<dbReference type="InterPro" id="IPR041121">
    <property type="entry name" value="SDH_C"/>
</dbReference>
<dbReference type="PANTHER" id="PTHR21089:SF1">
    <property type="entry name" value="BIFUNCTIONAL 3-DEHYDROQUINATE DEHYDRATASE_SHIKIMATE DEHYDROGENASE, CHLOROPLASTIC"/>
    <property type="match status" value="1"/>
</dbReference>
<keyword evidence="3" id="KW-0057">Aromatic amino acid biosynthesis</keyword>
<dbReference type="GO" id="GO:0009423">
    <property type="term" value="P:chorismate biosynthetic process"/>
    <property type="evidence" value="ECO:0007669"/>
    <property type="project" value="TreeGrafter"/>
</dbReference>
<dbReference type="EMBL" id="BBQY01000001">
    <property type="protein sequence ID" value="GBH29582.1"/>
    <property type="molecule type" value="Genomic_DNA"/>
</dbReference>
<dbReference type="GO" id="GO:0009073">
    <property type="term" value="P:aromatic amino acid family biosynthetic process"/>
    <property type="evidence" value="ECO:0007669"/>
    <property type="project" value="UniProtKB-KW"/>
</dbReference>
<keyword evidence="2" id="KW-0560">Oxidoreductase</keyword>
<dbReference type="Gene3D" id="3.40.50.720">
    <property type="entry name" value="NAD(P)-binding Rossmann-like Domain"/>
    <property type="match status" value="1"/>
</dbReference>
<dbReference type="AlphaFoldDB" id="A0A401IYX9"/>
<dbReference type="InterPro" id="IPR046346">
    <property type="entry name" value="Aminoacid_DH-like_N_sf"/>
</dbReference>
<dbReference type="GO" id="GO:0050661">
    <property type="term" value="F:NADP binding"/>
    <property type="evidence" value="ECO:0007669"/>
    <property type="project" value="TreeGrafter"/>
</dbReference>
<dbReference type="GO" id="GO:0005829">
    <property type="term" value="C:cytosol"/>
    <property type="evidence" value="ECO:0007669"/>
    <property type="project" value="TreeGrafter"/>
</dbReference>
<comment type="caution">
    <text evidence="6">The sequence shown here is derived from an EMBL/GenBank/DDBJ whole genome shotgun (WGS) entry which is preliminary data.</text>
</comment>
<protein>
    <submittedName>
        <fullName evidence="6">Shikimate dehydrogenase</fullName>
    </submittedName>
</protein>
<proteinExistence type="predicted"/>
<dbReference type="Pfam" id="PF08501">
    <property type="entry name" value="Shikimate_dh_N"/>
    <property type="match status" value="1"/>
</dbReference>
<dbReference type="InterPro" id="IPR036291">
    <property type="entry name" value="NAD(P)-bd_dom_sf"/>
</dbReference>
<feature type="domain" description="Shikimate dehydrogenase substrate binding N-terminal" evidence="4">
    <location>
        <begin position="12"/>
        <end position="99"/>
    </location>
</feature>
<dbReference type="InterPro" id="IPR022893">
    <property type="entry name" value="Shikimate_DH_fam"/>
</dbReference>
<evidence type="ECO:0000259" key="4">
    <source>
        <dbReference type="Pfam" id="PF08501"/>
    </source>
</evidence>
<dbReference type="Gene3D" id="3.40.50.10860">
    <property type="entry name" value="Leucine Dehydrogenase, chain A, domain 1"/>
    <property type="match status" value="1"/>
</dbReference>
<organism evidence="6 7">
    <name type="scientific">Sphingobium xenophagum</name>
    <dbReference type="NCBI Taxonomy" id="121428"/>
    <lineage>
        <taxon>Bacteria</taxon>
        <taxon>Pseudomonadati</taxon>
        <taxon>Pseudomonadota</taxon>
        <taxon>Alphaproteobacteria</taxon>
        <taxon>Sphingomonadales</taxon>
        <taxon>Sphingomonadaceae</taxon>
        <taxon>Sphingobium</taxon>
    </lineage>
</organism>
<reference evidence="6 7" key="1">
    <citation type="submission" date="2014-12" db="EMBL/GenBank/DDBJ databases">
        <title>Whole genome sequencing of Sphingobium xenophagum OW59.</title>
        <authorList>
            <person name="Ohta Y."/>
            <person name="Nishi S."/>
            <person name="Hatada Y."/>
        </authorList>
    </citation>
    <scope>NUCLEOTIDE SEQUENCE [LARGE SCALE GENOMIC DNA]</scope>
    <source>
        <strain evidence="6 7">OW59</strain>
    </source>
</reference>
<keyword evidence="7" id="KW-1185">Reference proteome</keyword>
<dbReference type="RefSeq" id="WP_130752033.1">
    <property type="nucleotide sequence ID" value="NZ_BBQY01000001.1"/>
</dbReference>
<dbReference type="NCBIfam" id="NF009201">
    <property type="entry name" value="PRK12549.1"/>
    <property type="match status" value="1"/>
</dbReference>
<dbReference type="Proteomes" id="UP000290975">
    <property type="component" value="Unassembled WGS sequence"/>
</dbReference>
<dbReference type="PANTHER" id="PTHR21089">
    <property type="entry name" value="SHIKIMATE DEHYDROGENASE"/>
    <property type="match status" value="1"/>
</dbReference>